<protein>
    <submittedName>
        <fullName evidence="1">Uncharacterized protein</fullName>
    </submittedName>
</protein>
<dbReference type="EMBL" id="CAJJDP010000160">
    <property type="protein sequence ID" value="CAD8212673.1"/>
    <property type="molecule type" value="Genomic_DNA"/>
</dbReference>
<dbReference type="AlphaFoldDB" id="A0A8S1YHA8"/>
<dbReference type="Proteomes" id="UP000683925">
    <property type="component" value="Unassembled WGS sequence"/>
</dbReference>
<gene>
    <name evidence="1" type="ORF">POCTA_138.1.T1580134</name>
</gene>
<comment type="caution">
    <text evidence="1">The sequence shown here is derived from an EMBL/GenBank/DDBJ whole genome shotgun (WGS) entry which is preliminary data.</text>
</comment>
<name>A0A8S1YHA8_PAROT</name>
<accession>A0A8S1YHA8</accession>
<evidence type="ECO:0000313" key="2">
    <source>
        <dbReference type="Proteomes" id="UP000683925"/>
    </source>
</evidence>
<evidence type="ECO:0000313" key="1">
    <source>
        <dbReference type="EMBL" id="CAD8212673.1"/>
    </source>
</evidence>
<sequence length="99" mass="11640">MCFTSIGVEYVQTQLRPVKGIINFNQQFIQQNCIILYNRQNVQVVILHLNHQCSVFNTFIFGLLLHRQYSSRHSEHNLIVKTIYTNTEIQTNGNIVQFQ</sequence>
<proteinExistence type="predicted"/>
<reference evidence="1" key="1">
    <citation type="submission" date="2021-01" db="EMBL/GenBank/DDBJ databases">
        <authorList>
            <consortium name="Genoscope - CEA"/>
            <person name="William W."/>
        </authorList>
    </citation>
    <scope>NUCLEOTIDE SEQUENCE</scope>
</reference>
<keyword evidence="2" id="KW-1185">Reference proteome</keyword>
<organism evidence="1 2">
    <name type="scientific">Paramecium octaurelia</name>
    <dbReference type="NCBI Taxonomy" id="43137"/>
    <lineage>
        <taxon>Eukaryota</taxon>
        <taxon>Sar</taxon>
        <taxon>Alveolata</taxon>
        <taxon>Ciliophora</taxon>
        <taxon>Intramacronucleata</taxon>
        <taxon>Oligohymenophorea</taxon>
        <taxon>Peniculida</taxon>
        <taxon>Parameciidae</taxon>
        <taxon>Paramecium</taxon>
    </lineage>
</organism>